<protein>
    <submittedName>
        <fullName evidence="1">Uncharacterized protein</fullName>
    </submittedName>
</protein>
<name>A1ZZW9_MICM2</name>
<proteinExistence type="predicted"/>
<evidence type="ECO:0000313" key="1">
    <source>
        <dbReference type="EMBL" id="EAY24085.1"/>
    </source>
</evidence>
<dbReference type="EMBL" id="AAWS01000083">
    <property type="protein sequence ID" value="EAY24085.1"/>
    <property type="molecule type" value="Genomic_DNA"/>
</dbReference>
<gene>
    <name evidence="1" type="ORF">M23134_02705</name>
</gene>
<sequence length="43" mass="5352">MASITPWFYQKKQVSHRTIKLYWLVLQWHKHNFKHKPPNTYGI</sequence>
<accession>A1ZZW9</accession>
<dbReference type="Proteomes" id="UP000004095">
    <property type="component" value="Unassembled WGS sequence"/>
</dbReference>
<evidence type="ECO:0000313" key="2">
    <source>
        <dbReference type="Proteomes" id="UP000004095"/>
    </source>
</evidence>
<comment type="caution">
    <text evidence="1">The sequence shown here is derived from an EMBL/GenBank/DDBJ whole genome shotgun (WGS) entry which is preliminary data.</text>
</comment>
<keyword evidence="2" id="KW-1185">Reference proteome</keyword>
<dbReference type="AlphaFoldDB" id="A1ZZW9"/>
<organism evidence="1 2">
    <name type="scientific">Microscilla marina ATCC 23134</name>
    <dbReference type="NCBI Taxonomy" id="313606"/>
    <lineage>
        <taxon>Bacteria</taxon>
        <taxon>Pseudomonadati</taxon>
        <taxon>Bacteroidota</taxon>
        <taxon>Cytophagia</taxon>
        <taxon>Cytophagales</taxon>
        <taxon>Microscillaceae</taxon>
        <taxon>Microscilla</taxon>
    </lineage>
</organism>
<reference evidence="1 2" key="1">
    <citation type="submission" date="2007-01" db="EMBL/GenBank/DDBJ databases">
        <authorList>
            <person name="Haygood M."/>
            <person name="Podell S."/>
            <person name="Anderson C."/>
            <person name="Hopkinson B."/>
            <person name="Roe K."/>
            <person name="Barbeau K."/>
            <person name="Gaasterland T."/>
            <person name="Ferriera S."/>
            <person name="Johnson J."/>
            <person name="Kravitz S."/>
            <person name="Beeson K."/>
            <person name="Sutton G."/>
            <person name="Rogers Y.-H."/>
            <person name="Friedman R."/>
            <person name="Frazier M."/>
            <person name="Venter J.C."/>
        </authorList>
    </citation>
    <scope>NUCLEOTIDE SEQUENCE [LARGE SCALE GENOMIC DNA]</scope>
    <source>
        <strain evidence="1 2">ATCC 23134</strain>
    </source>
</reference>